<proteinExistence type="predicted"/>
<evidence type="ECO:0000313" key="2">
    <source>
        <dbReference type="Proteomes" id="UP000567885"/>
    </source>
</evidence>
<organism evidence="1 2">
    <name type="scientific">Fusarium heterosporum</name>
    <dbReference type="NCBI Taxonomy" id="42747"/>
    <lineage>
        <taxon>Eukaryota</taxon>
        <taxon>Fungi</taxon>
        <taxon>Dikarya</taxon>
        <taxon>Ascomycota</taxon>
        <taxon>Pezizomycotina</taxon>
        <taxon>Sordariomycetes</taxon>
        <taxon>Hypocreomycetidae</taxon>
        <taxon>Hypocreales</taxon>
        <taxon>Nectriaceae</taxon>
        <taxon>Fusarium</taxon>
        <taxon>Fusarium heterosporum species complex</taxon>
    </lineage>
</organism>
<keyword evidence="2" id="KW-1185">Reference proteome</keyword>
<gene>
    <name evidence="1" type="ORF">FHETE_3723</name>
</gene>
<sequence>MDRLPPEITSKIISCLTYTVDSPPLSRTISICPLAPLATICRNWQPLVEAFTFRDLHLSTQNGLTSARKILTSSRLSYLRRLRVHIRFHQQRHAPNGTTKAFGLERIYDEITQLFNILTQIPYGDEPLVSLRLSFHNDLPPNVIRRVATLTSSASSSRPLQLPDLPMISYFELKNISYRLTASRAFYMTMRMPRLRELSLEFSSFMPSNEESLQRGIEIAQSLAKLPRSIHNFSLRYFPCEYSNDTISSEDSLTRQLCQFSQREGLKDLTVYGRVEPTIFWPADSDSTAPHWPTLKSFVVHPGNILPSGKALTVGEFERDHHPSQPNNSVANEFCRTAARCAAHMPKVEYCSVSIGDSSWSSLSFCTVFPEDPCLNVAGKLELEQETLEQWSRAARVHNLDFRVCIKTPKTPEEDPEED</sequence>
<reference evidence="1 2" key="1">
    <citation type="submission" date="2020-05" db="EMBL/GenBank/DDBJ databases">
        <title>Identification and distribution of gene clusters putatively required for synthesis of sphingolipid metabolism inhibitors in phylogenetically diverse species of the filamentous fungus Fusarium.</title>
        <authorList>
            <person name="Kim H.-S."/>
            <person name="Busman M."/>
            <person name="Brown D.W."/>
            <person name="Divon H."/>
            <person name="Uhlig S."/>
            <person name="Proctor R.H."/>
        </authorList>
    </citation>
    <scope>NUCLEOTIDE SEQUENCE [LARGE SCALE GENOMIC DNA]</scope>
    <source>
        <strain evidence="1 2">NRRL 20693</strain>
    </source>
</reference>
<dbReference type="EMBL" id="JAAGWQ010000059">
    <property type="protein sequence ID" value="KAF5672589.1"/>
    <property type="molecule type" value="Genomic_DNA"/>
</dbReference>
<accession>A0A8H5WWG5</accession>
<dbReference type="OrthoDB" id="5985073at2759"/>
<name>A0A8H5WWG5_FUSHE</name>
<comment type="caution">
    <text evidence="1">The sequence shown here is derived from an EMBL/GenBank/DDBJ whole genome shotgun (WGS) entry which is preliminary data.</text>
</comment>
<dbReference type="Proteomes" id="UP000567885">
    <property type="component" value="Unassembled WGS sequence"/>
</dbReference>
<protein>
    <submittedName>
        <fullName evidence="1">Uncharacterized protein</fullName>
    </submittedName>
</protein>
<dbReference type="AlphaFoldDB" id="A0A8H5WWG5"/>
<evidence type="ECO:0000313" key="1">
    <source>
        <dbReference type="EMBL" id="KAF5672589.1"/>
    </source>
</evidence>